<evidence type="ECO:0000259" key="4">
    <source>
        <dbReference type="Pfam" id="PF02775"/>
    </source>
</evidence>
<proteinExistence type="predicted"/>
<keyword evidence="2" id="KW-0786">Thiamine pyrophosphate</keyword>
<evidence type="ECO:0000313" key="6">
    <source>
        <dbReference type="EMBL" id="ADQ13539.1"/>
    </source>
</evidence>
<evidence type="ECO:0000313" key="7">
    <source>
        <dbReference type="Proteomes" id="UP000007434"/>
    </source>
</evidence>
<dbReference type="PANTHER" id="PTHR42818:SF1">
    <property type="entry name" value="SULFOPYRUVATE DECARBOXYLASE"/>
    <property type="match status" value="1"/>
</dbReference>
<feature type="domain" description="Thiamine pyrophosphate enzyme N-terminal TPP-binding" evidence="5">
    <location>
        <begin position="7"/>
        <end position="120"/>
    </location>
</feature>
<dbReference type="InterPro" id="IPR017684">
    <property type="entry name" value="Phosphono-pyrv_decarboxylase"/>
</dbReference>
<gene>
    <name evidence="6" type="ordered locus">Halsa_0039</name>
</gene>
<dbReference type="InterPro" id="IPR051818">
    <property type="entry name" value="TPP_dependent_decarboxylase"/>
</dbReference>
<keyword evidence="1" id="KW-0210">Decarboxylase</keyword>
<dbReference type="Pfam" id="PF02776">
    <property type="entry name" value="TPP_enzyme_N"/>
    <property type="match status" value="1"/>
</dbReference>
<reference evidence="6 7" key="2">
    <citation type="journal article" date="2011" name="J. Bacteriol.">
        <title>Complete Genome Sequence of the Haloalkaliphilic, Hydrogen Producing Halanaerobium hydrogenoformans.</title>
        <authorList>
            <person name="Brown S.D."/>
            <person name="Begemann M.B."/>
            <person name="Mormile M.R."/>
            <person name="Wall J.D."/>
            <person name="Han C.S."/>
            <person name="Goodwin L.A."/>
            <person name="Pitluck S."/>
            <person name="Land M.L."/>
            <person name="Hauser L.J."/>
            <person name="Elias D.A."/>
        </authorList>
    </citation>
    <scope>NUCLEOTIDE SEQUENCE [LARGE SCALE GENOMIC DNA]</scope>
    <source>
        <strain evidence="7">sapolanicus</strain>
    </source>
</reference>
<dbReference type="GO" id="GO:0033980">
    <property type="term" value="F:phosphonopyruvate decarboxylase activity"/>
    <property type="evidence" value="ECO:0007669"/>
    <property type="project" value="InterPro"/>
</dbReference>
<dbReference type="PANTHER" id="PTHR42818">
    <property type="entry name" value="SULFOPYRUVATE DECARBOXYLASE SUBUNIT ALPHA"/>
    <property type="match status" value="1"/>
</dbReference>
<dbReference type="AlphaFoldDB" id="E4RNK4"/>
<dbReference type="CDD" id="cd03371">
    <property type="entry name" value="TPP_PpyrDC"/>
    <property type="match status" value="1"/>
</dbReference>
<dbReference type="OrthoDB" id="9785953at2"/>
<evidence type="ECO:0000259" key="5">
    <source>
        <dbReference type="Pfam" id="PF02776"/>
    </source>
</evidence>
<dbReference type="eggNOG" id="COG0028">
    <property type="taxonomic scope" value="Bacteria"/>
</dbReference>
<name>E4RNK4_HALHG</name>
<evidence type="ECO:0000256" key="1">
    <source>
        <dbReference type="ARBA" id="ARBA00022793"/>
    </source>
</evidence>
<reference evidence="6 7" key="1">
    <citation type="submission" date="2010-11" db="EMBL/GenBank/DDBJ databases">
        <title>Complete sequence of Halanaerobium sp. sapolanicus.</title>
        <authorList>
            <consortium name="US DOE Joint Genome Institute"/>
            <person name="Lucas S."/>
            <person name="Copeland A."/>
            <person name="Lapidus A."/>
            <person name="Cheng J.-F."/>
            <person name="Bruce D."/>
            <person name="Goodwin L."/>
            <person name="Pitluck S."/>
            <person name="Davenport K."/>
            <person name="Detter J.C."/>
            <person name="Han C."/>
            <person name="Tapia R."/>
            <person name="Land M."/>
            <person name="Hauser L."/>
            <person name="Jeffries C."/>
            <person name="Kyrpides N."/>
            <person name="Ivanova N."/>
            <person name="Mikhailova N."/>
            <person name="Begemann M.B."/>
            <person name="Mormile M.R."/>
            <person name="Wall J.D."/>
            <person name="Elias D.A."/>
            <person name="Woyke T."/>
        </authorList>
    </citation>
    <scope>NUCLEOTIDE SEQUENCE [LARGE SCALE GENOMIC DNA]</scope>
    <source>
        <strain evidence="7">sapolanicus</strain>
    </source>
</reference>
<feature type="domain" description="Thiamine pyrophosphate enzyme TPP-binding" evidence="4">
    <location>
        <begin position="220"/>
        <end position="344"/>
    </location>
</feature>
<evidence type="ECO:0000256" key="2">
    <source>
        <dbReference type="ARBA" id="ARBA00023052"/>
    </source>
</evidence>
<dbReference type="HOGENOM" id="CLU_042853_1_0_9"/>
<dbReference type="GO" id="GO:0032923">
    <property type="term" value="P:organic phosphonate biosynthetic process"/>
    <property type="evidence" value="ECO:0007669"/>
    <property type="project" value="InterPro"/>
</dbReference>
<dbReference type="InterPro" id="IPR029061">
    <property type="entry name" value="THDP-binding"/>
</dbReference>
<organism evidence="6 7">
    <name type="scientific">Halanaerobium hydrogeniformans</name>
    <name type="common">Halanaerobium sp. (strain sapolanicus)</name>
    <dbReference type="NCBI Taxonomy" id="656519"/>
    <lineage>
        <taxon>Bacteria</taxon>
        <taxon>Bacillati</taxon>
        <taxon>Bacillota</taxon>
        <taxon>Clostridia</taxon>
        <taxon>Halanaerobiales</taxon>
        <taxon>Halanaerobiaceae</taxon>
        <taxon>Halanaerobium</taxon>
    </lineage>
</organism>
<dbReference type="RefSeq" id="WP_013404645.1">
    <property type="nucleotide sequence ID" value="NC_014654.1"/>
</dbReference>
<dbReference type="NCBIfam" id="TIGR03297">
    <property type="entry name" value="Ppyr-DeCO2ase"/>
    <property type="match status" value="1"/>
</dbReference>
<evidence type="ECO:0000256" key="3">
    <source>
        <dbReference type="ARBA" id="ARBA00023239"/>
    </source>
</evidence>
<dbReference type="Pfam" id="PF02775">
    <property type="entry name" value="TPP_enzyme_C"/>
    <property type="match status" value="1"/>
</dbReference>
<dbReference type="KEGG" id="has:Halsa_0039"/>
<dbReference type="FunFam" id="3.40.50.970:FF:000100">
    <property type="entry name" value="Putative phosphonopyruvate decarboxylase"/>
    <property type="match status" value="1"/>
</dbReference>
<dbReference type="CDD" id="cd07035">
    <property type="entry name" value="TPP_PYR_POX_like"/>
    <property type="match status" value="1"/>
</dbReference>
<dbReference type="InterPro" id="IPR011766">
    <property type="entry name" value="TPP_enzyme_TPP-bd"/>
</dbReference>
<accession>E4RNK4</accession>
<dbReference type="InterPro" id="IPR012001">
    <property type="entry name" value="Thiamin_PyroP_enz_TPP-bd_dom"/>
</dbReference>
<dbReference type="Gene3D" id="3.40.50.970">
    <property type="match status" value="2"/>
</dbReference>
<dbReference type="STRING" id="656519.Halsa_0039"/>
<dbReference type="eggNOG" id="COG4032">
    <property type="taxonomic scope" value="Bacteria"/>
</dbReference>
<dbReference type="GO" id="GO:0030976">
    <property type="term" value="F:thiamine pyrophosphate binding"/>
    <property type="evidence" value="ECO:0007669"/>
    <property type="project" value="InterPro"/>
</dbReference>
<keyword evidence="7" id="KW-1185">Reference proteome</keyword>
<keyword evidence="3" id="KW-0456">Lyase</keyword>
<protein>
    <submittedName>
        <fullName evidence="6">Phosphonopyruvate decarboxylase</fullName>
    </submittedName>
</protein>
<dbReference type="EMBL" id="CP002304">
    <property type="protein sequence ID" value="ADQ13539.1"/>
    <property type="molecule type" value="Genomic_DNA"/>
</dbReference>
<dbReference type="Proteomes" id="UP000007434">
    <property type="component" value="Chromosome"/>
</dbReference>
<sequence length="377" mass="42328">MIKPADFYEKLNNIGIEFFAGVPDSLLKDFCAYVTDNTSNEKNIIAANEGNAIALAAGYNLSTDRVGLVYMQNSGLGNSINPLLSLVEENVYDIPMLLIIGWRGEPNKNDACQHLKQGEVTKKLLDTIDIKYNILPENTEEANILLGNIEDYFKKENKPYALIVRRGTFEKYELNGKYKNNFEMSREEAIEILVNNIEDGVFFSTTGKASRELYEIRERNNQSHDNDFLMVGSMGHISQIALSVAVDRKNENIYCLDGDGSMIMHLGGLSLVGSLGSKNFKHVILNNGAHDSVGGQPTVGFNIDINKTVKGLGYETVFQVETKKELEEKLEDFIICKGPALMEIKIHKGARDDLGRPDISSHKRKELFMDYLQRDRN</sequence>
<dbReference type="SUPFAM" id="SSF52518">
    <property type="entry name" value="Thiamin diphosphate-binding fold (THDP-binding)"/>
    <property type="match status" value="2"/>
</dbReference>